<name>A0A4R2KVM8_9FIRM</name>
<dbReference type="EMBL" id="SLWV01000009">
    <property type="protein sequence ID" value="TCO75256.1"/>
    <property type="molecule type" value="Genomic_DNA"/>
</dbReference>
<dbReference type="InterPro" id="IPR036856">
    <property type="entry name" value="Ald_Oxase/Xan_DH_a/b_sf"/>
</dbReference>
<comment type="caution">
    <text evidence="2">The sequence shown here is derived from an EMBL/GenBank/DDBJ whole genome shotgun (WGS) entry which is preliminary data.</text>
</comment>
<dbReference type="PANTHER" id="PTHR11908:SF157">
    <property type="entry name" value="XANTHINE DEHYDROGENASE SUBUNIT D-RELATED"/>
    <property type="match status" value="1"/>
</dbReference>
<dbReference type="InterPro" id="IPR000674">
    <property type="entry name" value="Ald_Oxase/Xan_DH_a/b"/>
</dbReference>
<dbReference type="Proteomes" id="UP000294919">
    <property type="component" value="Unassembled WGS sequence"/>
</dbReference>
<evidence type="ECO:0000313" key="3">
    <source>
        <dbReference type="Proteomes" id="UP000294919"/>
    </source>
</evidence>
<dbReference type="Gene3D" id="3.30.365.10">
    <property type="entry name" value="Aldehyde oxidase/xanthine dehydrogenase, molybdopterin binding domain"/>
    <property type="match status" value="3"/>
</dbReference>
<dbReference type="InterPro" id="IPR037165">
    <property type="entry name" value="AldOxase/xan_DH_Mopterin-bd_sf"/>
</dbReference>
<dbReference type="SMART" id="SM01008">
    <property type="entry name" value="Ald_Xan_dh_C"/>
    <property type="match status" value="1"/>
</dbReference>
<gene>
    <name evidence="2" type="ORF">EV214_10993</name>
</gene>
<dbReference type="GO" id="GO:0016491">
    <property type="term" value="F:oxidoreductase activity"/>
    <property type="evidence" value="ECO:0007669"/>
    <property type="project" value="InterPro"/>
</dbReference>
<dbReference type="GO" id="GO:0005506">
    <property type="term" value="F:iron ion binding"/>
    <property type="evidence" value="ECO:0007669"/>
    <property type="project" value="InterPro"/>
</dbReference>
<sequence>MEPLKIVGNREIRVDGMAKVTGKAIYPQDIFLENALYGYTVRSTKVHAKIEVDIKKAEEIEGVVKILTHKDVTGMNAHGVLFKDQEVFCSQKVRRIGDPIAFVIAKSQKVAKEASKMVEIKYTELPAVFDPVEAMKEDAPIIHDTTNIRYYYKCRKGNVEEAFKKCDVIVEREYKTSMVEHAFLQTESGVSYVDKEGVINVCAATQYPHFDQLEVAEGLGVNKEQVRIINPAVGGAFGGREDITLQIHLALGAYLLKKPIRMTYSREESFYAHAKRHPIVMKYKTGADKNGKLIAMEATLIGDTGAYASWAINVMRKAGVHATGPYEIQNVAIDSYSVYTNNPYCGAMRGFGATQVPVASEQQMDIIAEKLGISPIEIRLRNCFKVGSKTATGQLLNESVPLKKCIEEVQNKLF</sequence>
<proteinExistence type="predicted"/>
<dbReference type="SUPFAM" id="SSF54665">
    <property type="entry name" value="CO dehydrogenase molybdoprotein N-domain-like"/>
    <property type="match status" value="1"/>
</dbReference>
<dbReference type="InterPro" id="IPR016208">
    <property type="entry name" value="Ald_Oxase/xanthine_DH-like"/>
</dbReference>
<keyword evidence="3" id="KW-1185">Reference proteome</keyword>
<accession>A0A4R2KVM8</accession>
<reference evidence="2 3" key="1">
    <citation type="submission" date="2019-03" db="EMBL/GenBank/DDBJ databases">
        <title>Genomic Encyclopedia of Type Strains, Phase IV (KMG-IV): sequencing the most valuable type-strain genomes for metagenomic binning, comparative biology and taxonomic classification.</title>
        <authorList>
            <person name="Goeker M."/>
        </authorList>
    </citation>
    <scope>NUCLEOTIDE SEQUENCE [LARGE SCALE GENOMIC DNA]</scope>
    <source>
        <strain evidence="2 3">DSM 102940</strain>
    </source>
</reference>
<protein>
    <submittedName>
        <fullName evidence="2">Purine hydroxylase alpha subunit apoprotein</fullName>
    </submittedName>
</protein>
<dbReference type="OrthoDB" id="9759099at2"/>
<evidence type="ECO:0000313" key="2">
    <source>
        <dbReference type="EMBL" id="TCO75256.1"/>
    </source>
</evidence>
<dbReference type="PANTHER" id="PTHR11908">
    <property type="entry name" value="XANTHINE DEHYDROGENASE"/>
    <property type="match status" value="1"/>
</dbReference>
<dbReference type="Gene3D" id="3.90.1170.50">
    <property type="entry name" value="Aldehyde oxidase/xanthine dehydrogenase, a/b hammerhead"/>
    <property type="match status" value="1"/>
</dbReference>
<dbReference type="Pfam" id="PF01315">
    <property type="entry name" value="Ald_Xan_dh_C"/>
    <property type="match status" value="1"/>
</dbReference>
<dbReference type="Pfam" id="PF02738">
    <property type="entry name" value="MoCoBD_1"/>
    <property type="match status" value="1"/>
</dbReference>
<evidence type="ECO:0000259" key="1">
    <source>
        <dbReference type="SMART" id="SM01008"/>
    </source>
</evidence>
<dbReference type="AlphaFoldDB" id="A0A4R2KVM8"/>
<organism evidence="2 3">
    <name type="scientific">Marinisporobacter balticus</name>
    <dbReference type="NCBI Taxonomy" id="2018667"/>
    <lineage>
        <taxon>Bacteria</taxon>
        <taxon>Bacillati</taxon>
        <taxon>Bacillota</taxon>
        <taxon>Clostridia</taxon>
        <taxon>Peptostreptococcales</taxon>
        <taxon>Thermotaleaceae</taxon>
        <taxon>Marinisporobacter</taxon>
    </lineage>
</organism>
<dbReference type="SUPFAM" id="SSF56003">
    <property type="entry name" value="Molybdenum cofactor-binding domain"/>
    <property type="match status" value="1"/>
</dbReference>
<dbReference type="RefSeq" id="WP_132244689.1">
    <property type="nucleotide sequence ID" value="NZ_SLWV01000009.1"/>
</dbReference>
<feature type="domain" description="Aldehyde oxidase/xanthine dehydrogenase a/b hammerhead" evidence="1">
    <location>
        <begin position="21"/>
        <end position="126"/>
    </location>
</feature>
<dbReference type="InterPro" id="IPR008274">
    <property type="entry name" value="AldOxase/xan_DH_MoCoBD1"/>
</dbReference>